<feature type="domain" description="SGNH hydrolase-type esterase" evidence="2">
    <location>
        <begin position="198"/>
        <end position="394"/>
    </location>
</feature>
<dbReference type="CDD" id="cd01830">
    <property type="entry name" value="XynE_like"/>
    <property type="match status" value="1"/>
</dbReference>
<gene>
    <name evidence="3" type="ORF">GGR88_001623</name>
</gene>
<name>A0ABX0XMY3_9SPHN</name>
<dbReference type="EMBL" id="JAATJE010000001">
    <property type="protein sequence ID" value="NJC34149.1"/>
    <property type="molecule type" value="Genomic_DNA"/>
</dbReference>
<dbReference type="Proteomes" id="UP000734218">
    <property type="component" value="Unassembled WGS sequence"/>
</dbReference>
<dbReference type="Gene3D" id="3.40.50.1110">
    <property type="entry name" value="SGNH hydrolase"/>
    <property type="match status" value="1"/>
</dbReference>
<feature type="signal peptide" evidence="1">
    <location>
        <begin position="1"/>
        <end position="22"/>
    </location>
</feature>
<dbReference type="Pfam" id="PF13472">
    <property type="entry name" value="Lipase_GDSL_2"/>
    <property type="match status" value="1"/>
</dbReference>
<accession>A0ABX0XMY3</accession>
<proteinExistence type="predicted"/>
<dbReference type="InterPro" id="IPR013830">
    <property type="entry name" value="SGNH_hydro"/>
</dbReference>
<feature type="chain" id="PRO_5047032912" evidence="1">
    <location>
        <begin position="23"/>
        <end position="410"/>
    </location>
</feature>
<keyword evidence="1" id="KW-0732">Signal</keyword>
<evidence type="ECO:0000259" key="2">
    <source>
        <dbReference type="Pfam" id="PF13472"/>
    </source>
</evidence>
<reference evidence="3 4" key="1">
    <citation type="submission" date="2020-03" db="EMBL/GenBank/DDBJ databases">
        <title>Genomic Encyclopedia of Type Strains, Phase IV (KMG-IV): sequencing the most valuable type-strain genomes for metagenomic binning, comparative biology and taxonomic classification.</title>
        <authorList>
            <person name="Goeker M."/>
        </authorList>
    </citation>
    <scope>NUCLEOTIDE SEQUENCE [LARGE SCALE GENOMIC DNA]</scope>
    <source>
        <strain evidence="3 4">DSM 27651</strain>
    </source>
</reference>
<dbReference type="RefSeq" id="WP_167954033.1">
    <property type="nucleotide sequence ID" value="NZ_JAATJE010000001.1"/>
</dbReference>
<dbReference type="PANTHER" id="PTHR43784">
    <property type="entry name" value="GDSL-LIKE LIPASE/ACYLHYDROLASE, PUTATIVE (AFU_ORTHOLOGUE AFUA_2G00820)-RELATED"/>
    <property type="match status" value="1"/>
</dbReference>
<evidence type="ECO:0000313" key="4">
    <source>
        <dbReference type="Proteomes" id="UP000734218"/>
    </source>
</evidence>
<protein>
    <submittedName>
        <fullName evidence="3">Lysophospholipase L1-like esterase</fullName>
    </submittedName>
</protein>
<organism evidence="3 4">
    <name type="scientific">Sphingomonas jejuensis</name>
    <dbReference type="NCBI Taxonomy" id="904715"/>
    <lineage>
        <taxon>Bacteria</taxon>
        <taxon>Pseudomonadati</taxon>
        <taxon>Pseudomonadota</taxon>
        <taxon>Alphaproteobacteria</taxon>
        <taxon>Sphingomonadales</taxon>
        <taxon>Sphingomonadaceae</taxon>
        <taxon>Sphingomonas</taxon>
    </lineage>
</organism>
<comment type="caution">
    <text evidence="3">The sequence shown here is derived from an EMBL/GenBank/DDBJ whole genome shotgun (WGS) entry which is preliminary data.</text>
</comment>
<sequence length="410" mass="42725">MSIWRLATAAALLLAVVVPAQAQARWIAGWASAQMIPEGENALEPRLLNDATLRQVVRVTVGGRAVRVLLSNSFGNAPLTVGAAHLAPAAPGGAIVAGGQPILFAGRPSVTIPAGAQMLSDPVAMPVQALSSLAVSLHLPDPPARQTGHPGARATSYLASGNHVAAARLPDARTITRWYQLAALLVDAGPNARAVVTLGDSITDGYGTTTDGNGRWPDRLAERLQSRPALRDVAVLNMGIGGNRLLRDGLGPSALARLERDVLAQPGAAYLILLQGVNDLGTLTRDAPASAEAHAALVAGLIGGFGQIVDRAHAHGIQVIGATIPPYGASAYYHPGPASEADRQAINRWIRTSGRFDAVVDLDALMRDPADPTRLLARFDSGDGLHPSAEGYRAIADAIPLALFERRPPR</sequence>
<dbReference type="PANTHER" id="PTHR43784:SF2">
    <property type="entry name" value="GDSL-LIKE LIPASE_ACYLHYDROLASE, PUTATIVE (AFU_ORTHOLOGUE AFUA_2G00820)-RELATED"/>
    <property type="match status" value="1"/>
</dbReference>
<evidence type="ECO:0000256" key="1">
    <source>
        <dbReference type="SAM" id="SignalP"/>
    </source>
</evidence>
<keyword evidence="4" id="KW-1185">Reference proteome</keyword>
<dbReference type="InterPro" id="IPR053140">
    <property type="entry name" value="GDSL_Rv0518-like"/>
</dbReference>
<dbReference type="InterPro" id="IPR036514">
    <property type="entry name" value="SGNH_hydro_sf"/>
</dbReference>
<dbReference type="SUPFAM" id="SSF52266">
    <property type="entry name" value="SGNH hydrolase"/>
    <property type="match status" value="1"/>
</dbReference>
<evidence type="ECO:0000313" key="3">
    <source>
        <dbReference type="EMBL" id="NJC34149.1"/>
    </source>
</evidence>